<feature type="signal peptide" evidence="1">
    <location>
        <begin position="1"/>
        <end position="33"/>
    </location>
</feature>
<protein>
    <recommendedName>
        <fullName evidence="4">Lipoprotein</fullName>
    </recommendedName>
</protein>
<name>A0A7W3ITD2_9ACTN</name>
<accession>A0A7W3ITD2</accession>
<evidence type="ECO:0000256" key="1">
    <source>
        <dbReference type="SAM" id="SignalP"/>
    </source>
</evidence>
<gene>
    <name evidence="2" type="ORF">FHX74_002472</name>
</gene>
<proteinExistence type="predicted"/>
<organism evidence="2 3">
    <name type="scientific">Microlunatus kandeliicorticis</name>
    <dbReference type="NCBI Taxonomy" id="1759536"/>
    <lineage>
        <taxon>Bacteria</taxon>
        <taxon>Bacillati</taxon>
        <taxon>Actinomycetota</taxon>
        <taxon>Actinomycetes</taxon>
        <taxon>Propionibacteriales</taxon>
        <taxon>Propionibacteriaceae</taxon>
        <taxon>Microlunatus</taxon>
    </lineage>
</organism>
<dbReference type="EMBL" id="JACGWT010000003">
    <property type="protein sequence ID" value="MBA8794853.1"/>
    <property type="molecule type" value="Genomic_DNA"/>
</dbReference>
<dbReference type="RefSeq" id="WP_182560384.1">
    <property type="nucleotide sequence ID" value="NZ_JACGWT010000003.1"/>
</dbReference>
<dbReference type="PROSITE" id="PS51257">
    <property type="entry name" value="PROKAR_LIPOPROTEIN"/>
    <property type="match status" value="1"/>
</dbReference>
<evidence type="ECO:0000313" key="3">
    <source>
        <dbReference type="Proteomes" id="UP000523079"/>
    </source>
</evidence>
<keyword evidence="3" id="KW-1185">Reference proteome</keyword>
<reference evidence="2 3" key="1">
    <citation type="submission" date="2020-07" db="EMBL/GenBank/DDBJ databases">
        <title>Sequencing the genomes of 1000 actinobacteria strains.</title>
        <authorList>
            <person name="Klenk H.-P."/>
        </authorList>
    </citation>
    <scope>NUCLEOTIDE SEQUENCE [LARGE SCALE GENOMIC DNA]</scope>
    <source>
        <strain evidence="2 3">DSM 100723</strain>
    </source>
</reference>
<dbReference type="AlphaFoldDB" id="A0A7W3ITD2"/>
<evidence type="ECO:0000313" key="2">
    <source>
        <dbReference type="EMBL" id="MBA8794853.1"/>
    </source>
</evidence>
<dbReference type="Proteomes" id="UP000523079">
    <property type="component" value="Unassembled WGS sequence"/>
</dbReference>
<sequence length="193" mass="19733">MMQTMRAERSRPVRRLTRRAALLASGLTLLAAAACGFDAQTLQPYTPAEGVNTDVGLGANGQPDNDTVLVRGLMVISRQDGSGFLSASLQTGGSDALTGVTGKVVLPDGSDGSAITATISDPVAFANNNLVILTDRTEIPVTSTDLVPGRTIAMTLTFSKAGSKTINAPVVDGNLPNYQTVSPSPAPSASSSS</sequence>
<comment type="caution">
    <text evidence="2">The sequence shown here is derived from an EMBL/GenBank/DDBJ whole genome shotgun (WGS) entry which is preliminary data.</text>
</comment>
<keyword evidence="1" id="KW-0732">Signal</keyword>
<feature type="chain" id="PRO_5031318064" description="Lipoprotein" evidence="1">
    <location>
        <begin position="34"/>
        <end position="193"/>
    </location>
</feature>
<evidence type="ECO:0008006" key="4">
    <source>
        <dbReference type="Google" id="ProtNLM"/>
    </source>
</evidence>